<feature type="region of interest" description="Disordered" evidence="5">
    <location>
        <begin position="1"/>
        <end position="73"/>
    </location>
</feature>
<evidence type="ECO:0000313" key="8">
    <source>
        <dbReference type="WBParaSite" id="MBELARI_LOCUS20786"/>
    </source>
</evidence>
<evidence type="ECO:0000256" key="5">
    <source>
        <dbReference type="SAM" id="MobiDB-lite"/>
    </source>
</evidence>
<feature type="domain" description="RING-type" evidence="6">
    <location>
        <begin position="223"/>
        <end position="260"/>
    </location>
</feature>
<dbReference type="InterPro" id="IPR017907">
    <property type="entry name" value="Znf_RING_CS"/>
</dbReference>
<organism evidence="7 8">
    <name type="scientific">Mesorhabditis belari</name>
    <dbReference type="NCBI Taxonomy" id="2138241"/>
    <lineage>
        <taxon>Eukaryota</taxon>
        <taxon>Metazoa</taxon>
        <taxon>Ecdysozoa</taxon>
        <taxon>Nematoda</taxon>
        <taxon>Chromadorea</taxon>
        <taxon>Rhabditida</taxon>
        <taxon>Rhabditina</taxon>
        <taxon>Rhabditomorpha</taxon>
        <taxon>Rhabditoidea</taxon>
        <taxon>Rhabditidae</taxon>
        <taxon>Mesorhabditinae</taxon>
        <taxon>Mesorhabditis</taxon>
    </lineage>
</organism>
<reference evidence="8" key="1">
    <citation type="submission" date="2024-02" db="UniProtKB">
        <authorList>
            <consortium name="WormBaseParasite"/>
        </authorList>
    </citation>
    <scope>IDENTIFICATION</scope>
</reference>
<accession>A0AAF3F2N4</accession>
<protein>
    <submittedName>
        <fullName evidence="8">RING-type domain-containing protein</fullName>
    </submittedName>
</protein>
<feature type="compositionally biased region" description="Low complexity" evidence="5">
    <location>
        <begin position="109"/>
        <end position="121"/>
    </location>
</feature>
<keyword evidence="1" id="KW-0479">Metal-binding</keyword>
<name>A0AAF3F2N4_9BILA</name>
<feature type="compositionally biased region" description="Low complexity" evidence="5">
    <location>
        <begin position="1"/>
        <end position="45"/>
    </location>
</feature>
<evidence type="ECO:0000313" key="7">
    <source>
        <dbReference type="Proteomes" id="UP000887575"/>
    </source>
</evidence>
<keyword evidence="3" id="KW-0862">Zinc</keyword>
<proteinExistence type="predicted"/>
<dbReference type="InterPro" id="IPR013083">
    <property type="entry name" value="Znf_RING/FYVE/PHD"/>
</dbReference>
<dbReference type="PANTHER" id="PTHR24330:SF19">
    <property type="entry name" value="MEDIATOR OF RNA POLYMERASE II TRANSCRIPTION SUBUNIT 29"/>
    <property type="match status" value="1"/>
</dbReference>
<dbReference type="PROSITE" id="PS50089">
    <property type="entry name" value="ZF_RING_2"/>
    <property type="match status" value="1"/>
</dbReference>
<dbReference type="Gene3D" id="3.30.40.10">
    <property type="entry name" value="Zinc/RING finger domain, C3HC4 (zinc finger)"/>
    <property type="match status" value="1"/>
</dbReference>
<dbReference type="WBParaSite" id="MBELARI_LOCUS20786">
    <property type="protein sequence ID" value="MBELARI_LOCUS20786"/>
    <property type="gene ID" value="MBELARI_LOCUS20786"/>
</dbReference>
<sequence>MQQQQQHQQHQQQQQQQHQQHQQQQQQRPGVPPAMMGMAPMNYPFGPGGPMMGRMPLQPMPPQPMQTPRGPMMHPVNRIQIANQQQPQQIPIAPPPVPFNAYNPIQQLGQNSQPGPSNQNNEAGLSSDETQSRKGRSFPYEWYFRCGLCRGDYGSDGKNRPCFLNGDHICESCADFEIENSGNESRKIIYYAFVDVLSISKDPKALLNLLTGEVHRETNPFECSVCMENYNTAQNAPTVMTCGHAVCLHCYNMIENCPRCGLVLVKSGNSGNDEDVPGLSIQQPRPFYQGNPGMPRNQMEPMYGGQFPHFGYGQNQGYQQNQGNMMAANNQPPQDSIVLVLTKHFRSFVTLLVAAHSRKRKRAQEEEEEDEHNNSLTDSQPPATPEQNVPKVSCEECKRSVDLNDMFNCLTCNEKKVCSRCMFRKHQKEMGHEVRELVNEKINGMLKETQLFTDNQYETYLGIVPNLNQKIIEEFKRLPDLLTTAYDSIGSNSHSSFDAAKEKLNDCRRIGKRLEKISEDYVPQARKYIKRLTELVEYAQMKFPSPIDPFHRVKSEAITPPHQDVSQSNSSPFNHRHDEMFSEENHYSFFE</sequence>
<dbReference type="Proteomes" id="UP000887575">
    <property type="component" value="Unassembled WGS sequence"/>
</dbReference>
<dbReference type="GO" id="GO:0008270">
    <property type="term" value="F:zinc ion binding"/>
    <property type="evidence" value="ECO:0007669"/>
    <property type="project" value="UniProtKB-KW"/>
</dbReference>
<keyword evidence="7" id="KW-1185">Reference proteome</keyword>
<feature type="region of interest" description="Disordered" evidence="5">
    <location>
        <begin position="360"/>
        <end position="391"/>
    </location>
</feature>
<dbReference type="InterPro" id="IPR001841">
    <property type="entry name" value="Znf_RING"/>
</dbReference>
<feature type="region of interest" description="Disordered" evidence="5">
    <location>
        <begin position="85"/>
        <end position="133"/>
    </location>
</feature>
<dbReference type="SMART" id="SM00184">
    <property type="entry name" value="RING"/>
    <property type="match status" value="1"/>
</dbReference>
<evidence type="ECO:0000256" key="3">
    <source>
        <dbReference type="ARBA" id="ARBA00022833"/>
    </source>
</evidence>
<evidence type="ECO:0000256" key="1">
    <source>
        <dbReference type="ARBA" id="ARBA00022723"/>
    </source>
</evidence>
<evidence type="ECO:0000256" key="4">
    <source>
        <dbReference type="PROSITE-ProRule" id="PRU00175"/>
    </source>
</evidence>
<evidence type="ECO:0000259" key="6">
    <source>
        <dbReference type="PROSITE" id="PS50089"/>
    </source>
</evidence>
<keyword evidence="2 4" id="KW-0863">Zinc-finger</keyword>
<dbReference type="PANTHER" id="PTHR24330">
    <property type="entry name" value="HOMEOBOX PROTEIN BARH-LIKE"/>
    <property type="match status" value="1"/>
</dbReference>
<dbReference type="SUPFAM" id="SSF57184">
    <property type="entry name" value="Growth factor receptor domain"/>
    <property type="match status" value="1"/>
</dbReference>
<dbReference type="SUPFAM" id="SSF57850">
    <property type="entry name" value="RING/U-box"/>
    <property type="match status" value="1"/>
</dbReference>
<dbReference type="InterPro" id="IPR009030">
    <property type="entry name" value="Growth_fac_rcpt_cys_sf"/>
</dbReference>
<feature type="compositionally biased region" description="Polar residues" evidence="5">
    <location>
        <begin position="374"/>
        <end position="387"/>
    </location>
</feature>
<dbReference type="AlphaFoldDB" id="A0AAF3F2N4"/>
<evidence type="ECO:0000256" key="2">
    <source>
        <dbReference type="ARBA" id="ARBA00022771"/>
    </source>
</evidence>
<dbReference type="InterPro" id="IPR052145">
    <property type="entry name" value="Mediator/Homeobox_domain"/>
</dbReference>
<dbReference type="PROSITE" id="PS00518">
    <property type="entry name" value="ZF_RING_1"/>
    <property type="match status" value="1"/>
</dbReference>